<proteinExistence type="predicted"/>
<organism evidence="2">
    <name type="scientific">marine sediment metagenome</name>
    <dbReference type="NCBI Taxonomy" id="412755"/>
    <lineage>
        <taxon>unclassified sequences</taxon>
        <taxon>metagenomes</taxon>
        <taxon>ecological metagenomes</taxon>
    </lineage>
</organism>
<feature type="non-terminal residue" evidence="2">
    <location>
        <position position="1"/>
    </location>
</feature>
<feature type="compositionally biased region" description="Basic and acidic residues" evidence="1">
    <location>
        <begin position="211"/>
        <end position="224"/>
    </location>
</feature>
<dbReference type="EMBL" id="BARU01035796">
    <property type="protein sequence ID" value="GAH84540.1"/>
    <property type="molecule type" value="Genomic_DNA"/>
</dbReference>
<reference evidence="2" key="1">
    <citation type="journal article" date="2014" name="Front. Microbiol.">
        <title>High frequency of phylogenetically diverse reductive dehalogenase-homologous genes in deep subseafloor sedimentary metagenomes.</title>
        <authorList>
            <person name="Kawai M."/>
            <person name="Futagami T."/>
            <person name="Toyoda A."/>
            <person name="Takaki Y."/>
            <person name="Nishi S."/>
            <person name="Hori S."/>
            <person name="Arai W."/>
            <person name="Tsubouchi T."/>
            <person name="Morono Y."/>
            <person name="Uchiyama I."/>
            <person name="Ito T."/>
            <person name="Fujiyama A."/>
            <person name="Inagaki F."/>
            <person name="Takami H."/>
        </authorList>
    </citation>
    <scope>NUCLEOTIDE SEQUENCE</scope>
    <source>
        <strain evidence="2">Expedition CK06-06</strain>
    </source>
</reference>
<sequence>LARPEGLYVATGLGLILIAGDGRPQRLWYPAGFCYWKNLGMWVEGNCPLPPCIVKEIIADDRNPDLVWIVSKEDVSYPRYDESPVGYIDYYLSQAEDAATFITAFDAKKRAFSAPVRTTALFLHAQPFGDYVYVTGKEFGRIPKTTWVPDQPAPAENQPARVRCPDTPLGRASQALFNQDFDRARKHLLEALGAGIAPDEVKKMLTGIERMQEAGQRAESDETLRSQAVEDQE</sequence>
<accession>X1JT17</accession>
<evidence type="ECO:0000256" key="1">
    <source>
        <dbReference type="SAM" id="MobiDB-lite"/>
    </source>
</evidence>
<name>X1JT17_9ZZZZ</name>
<gene>
    <name evidence="2" type="ORF">S03H2_55976</name>
</gene>
<dbReference type="AlphaFoldDB" id="X1JT17"/>
<protein>
    <submittedName>
        <fullName evidence="2">Uncharacterized protein</fullName>
    </submittedName>
</protein>
<evidence type="ECO:0000313" key="2">
    <source>
        <dbReference type="EMBL" id="GAH84540.1"/>
    </source>
</evidence>
<feature type="region of interest" description="Disordered" evidence="1">
    <location>
        <begin position="211"/>
        <end position="233"/>
    </location>
</feature>
<comment type="caution">
    <text evidence="2">The sequence shown here is derived from an EMBL/GenBank/DDBJ whole genome shotgun (WGS) entry which is preliminary data.</text>
</comment>